<accession>A0A1J1LSF5</accession>
<evidence type="ECO:0000313" key="2">
    <source>
        <dbReference type="Proteomes" id="UP000184315"/>
    </source>
</evidence>
<dbReference type="EMBL" id="CZDF01000174">
    <property type="protein sequence ID" value="CUR35536.1"/>
    <property type="molecule type" value="Genomic_DNA"/>
</dbReference>
<gene>
    <name evidence="1" type="ORF">PL9214670162</name>
</gene>
<protein>
    <submittedName>
        <fullName evidence="1">Uncharacterized protein</fullName>
    </submittedName>
</protein>
<reference evidence="2" key="1">
    <citation type="submission" date="2015-10" db="EMBL/GenBank/DDBJ databases">
        <authorList>
            <person name="Regsiter A."/>
            <person name="william w."/>
        </authorList>
    </citation>
    <scope>NUCLEOTIDE SEQUENCE [LARGE SCALE GENOMIC DNA]</scope>
</reference>
<keyword evidence="2" id="KW-1185">Reference proteome</keyword>
<name>A0A1J1LSF5_9CYAN</name>
<dbReference type="STRING" id="671072.PL9214670162"/>
<dbReference type="OrthoDB" id="456093at2"/>
<dbReference type="RefSeq" id="WP_072722494.1">
    <property type="nucleotide sequence ID" value="NZ_LN889815.1"/>
</dbReference>
<dbReference type="Proteomes" id="UP000184315">
    <property type="component" value="Unassembled WGS sequence"/>
</dbReference>
<proteinExistence type="predicted"/>
<sequence>MAFTSLKVDEEAHDLVIKCCQEYPKGIKEAYKMRMTVAYGLERFWGEQFRLKGDKAKYWQETWTKLVEIMSYAGIEIPNDDVSSGETAAIRDMAERLWAFPQEQRKVALAILIQLCDSLVWWTQRYKNLIPEDQNDDDN</sequence>
<dbReference type="AlphaFoldDB" id="A0A1J1LSF5"/>
<evidence type="ECO:0000313" key="1">
    <source>
        <dbReference type="EMBL" id="CUR35536.1"/>
    </source>
</evidence>
<organism evidence="1 2">
    <name type="scientific">Planktothrix tepida PCC 9214</name>
    <dbReference type="NCBI Taxonomy" id="671072"/>
    <lineage>
        <taxon>Bacteria</taxon>
        <taxon>Bacillati</taxon>
        <taxon>Cyanobacteriota</taxon>
        <taxon>Cyanophyceae</taxon>
        <taxon>Oscillatoriophycideae</taxon>
        <taxon>Oscillatoriales</taxon>
        <taxon>Microcoleaceae</taxon>
        <taxon>Planktothrix</taxon>
    </lineage>
</organism>